<dbReference type="InterPro" id="IPR006530">
    <property type="entry name" value="YD"/>
</dbReference>
<name>A0A223CYM6_9BACL</name>
<evidence type="ECO:0000313" key="3">
    <source>
        <dbReference type="EMBL" id="ASS74223.1"/>
    </source>
</evidence>
<accession>A0A223CYM6</accession>
<keyword evidence="4" id="KW-1185">Reference proteome</keyword>
<dbReference type="Proteomes" id="UP000214688">
    <property type="component" value="Chromosome"/>
</dbReference>
<organism evidence="3 4">
    <name type="scientific">Tumebacillus algifaecis</name>
    <dbReference type="NCBI Taxonomy" id="1214604"/>
    <lineage>
        <taxon>Bacteria</taxon>
        <taxon>Bacillati</taxon>
        <taxon>Bacillota</taxon>
        <taxon>Bacilli</taxon>
        <taxon>Bacillales</taxon>
        <taxon>Alicyclobacillaceae</taxon>
        <taxon>Tumebacillus</taxon>
    </lineage>
</organism>
<gene>
    <name evidence="3" type="ORF">CIG75_03970</name>
</gene>
<dbReference type="NCBIfam" id="TIGR01643">
    <property type="entry name" value="YD_repeat_2x"/>
    <property type="match status" value="4"/>
</dbReference>
<dbReference type="PANTHER" id="PTHR32305:SF15">
    <property type="entry name" value="PROTEIN RHSA-RELATED"/>
    <property type="match status" value="1"/>
</dbReference>
<feature type="domain" description="Teneurin-like YD-shell" evidence="2">
    <location>
        <begin position="633"/>
        <end position="850"/>
    </location>
</feature>
<dbReference type="EMBL" id="CP022657">
    <property type="protein sequence ID" value="ASS74223.1"/>
    <property type="molecule type" value="Genomic_DNA"/>
</dbReference>
<proteinExistence type="predicted"/>
<reference evidence="3 4" key="1">
    <citation type="journal article" date="2015" name="Int. J. Syst. Evol. Microbiol.">
        <title>Tumebacillus algifaecis sp. nov., isolated from decomposing algal scum.</title>
        <authorList>
            <person name="Wu Y.F."/>
            <person name="Zhang B."/>
            <person name="Xing P."/>
            <person name="Wu Q.L."/>
            <person name="Liu S.J."/>
        </authorList>
    </citation>
    <scope>NUCLEOTIDE SEQUENCE [LARGE SCALE GENOMIC DNA]</scope>
    <source>
        <strain evidence="3 4">THMBR28</strain>
    </source>
</reference>
<dbReference type="KEGG" id="tab:CIG75_03970"/>
<dbReference type="NCBIfam" id="TIGR03696">
    <property type="entry name" value="Rhs_assc_core"/>
    <property type="match status" value="1"/>
</dbReference>
<evidence type="ECO:0000256" key="1">
    <source>
        <dbReference type="ARBA" id="ARBA00022737"/>
    </source>
</evidence>
<dbReference type="InterPro" id="IPR022385">
    <property type="entry name" value="Rhs_assc_core"/>
</dbReference>
<dbReference type="PANTHER" id="PTHR32305">
    <property type="match status" value="1"/>
</dbReference>
<sequence length="1393" mass="156782">MTYFNDSSPTIQPIEVGSYTNYYNKTVKSNEEALYPIGTGWSWKMPSVESKDGKKYVHLADGGTYEVSGSTLKGYTWKDLTYAADTSVVVNGVTSASVLKSENSGIKDYFDSTGRLIKKTDTYGNYVQFLYTTHATYGKVLSRIENSVGNAITITYSPQEVRLTQGDRTVVYTKQASSAAENKELLTSVTDEAGRRTTYDYAIKAARFNLLGSTPNTSNPYALVTGVTHPTGAKTVYQYEPNVTKRFLGSSAVNETYRLASVSDQLIYSNGTVENKNTKTISYTGDMGSSYSTKMTFAVSILKEGVTTKFDQKKDYINSSIGAVYYNTKVTQSAGDEQRVVTKTYDEARRLPVPNQVSNQYIKAGNAAEETTSSQTYDDYGNVLTETDPNGTAKTYVYDSTTHLLKSVSEPISTTQSKKTEYTYNAQRSPVQVIIKENDQLLRQKNYDYDSYGNVITSRDKGTTGDRVQQVEYGAQYQSAFPTKLSVQTIDIDGTPQNSTQTFEYSLPLGTMTKWADGRGNITMYEYDKLGRTIKQTSPDLSTQTVTYRDLQNEVEAVDELGLKTITKFNQLGWKTDVGAVLDGVYQAKVKYGHDNAGNPIWEEDALGNRTATKYDPWSRPIELTYADLTKSTILYNDALRNKSITDSDGATQRETYDKLGRVVLNESVDAVKGNQVIQKTGYDLVGNMISEEDGNGNRTGYTYNAIGELKRVANADGQVVTYEYDFLGNLTKILYPDGKFVEKKYDTLGNVIQKTDPLGQIDKYFYDAANNLIKTINRTGQPKTFGYNNRNFLIQKSTQNSTVSYQYDLTGRRTEMIDGTGDTLYAYSELGFLKSIQLPDGKTLSYAYDSNGNRTKMTDPFGREIFYGINERYHLSTISVGSDSVAPEAEYTFNAAGQVRNTKLQNGTLLERTYDDNKLLVSQIQKNSNSAVVNHFTYQYDAVGNQTQKIENDSTYTYTYDRQNRIKTSNLFTETYSYDTRGNRESLQTDRPLELSDATYEYDEWDRLVRATTAEGAVVEYVYNGDDQMVERKEGEGITRYYYDGHDIIAEADGTNNNVALKVRYIRGNGLAALETADGKKAYYTLNGHGDVTELRDENGNLLNQYTYDIWGNVLSKTEQIENSFRYTGEFQDDVTSLIYLRARWYDPSQGRFMNEDTLEGNVNDPLSLNLYTYVSNNPLKYSDPSGHAQADSGYSYSQHPSQKYDYMLNTPAALEIGRLGTLWQIAYKAKDKKSMDSYHAQAEKVRSNACSYLPSGCSIYDINAYFVFDTSGFFVVGATATFTYVAHSTGQIHHLLSNQIMRELKNHITLKGVFDREDPAFKYRATDADAHKGYQTWHREYDKRVVRWLQDNPKATPQSFRNFLHALHQEPAIRQRIPGVNLRYKGGQGEQ</sequence>
<dbReference type="Pfam" id="PF25023">
    <property type="entry name" value="TEN_YD-shell"/>
    <property type="match status" value="2"/>
</dbReference>
<evidence type="ECO:0000313" key="4">
    <source>
        <dbReference type="Proteomes" id="UP000214688"/>
    </source>
</evidence>
<protein>
    <recommendedName>
        <fullName evidence="2">Teneurin-like YD-shell domain-containing protein</fullName>
    </recommendedName>
</protein>
<dbReference type="Gene3D" id="2.180.10.10">
    <property type="entry name" value="RHS repeat-associated core"/>
    <property type="match status" value="2"/>
</dbReference>
<dbReference type="InterPro" id="IPR050708">
    <property type="entry name" value="T6SS_VgrG/RHS"/>
</dbReference>
<evidence type="ECO:0000259" key="2">
    <source>
        <dbReference type="Pfam" id="PF25023"/>
    </source>
</evidence>
<feature type="domain" description="Teneurin-like YD-shell" evidence="2">
    <location>
        <begin position="889"/>
        <end position="1180"/>
    </location>
</feature>
<dbReference type="InterPro" id="IPR056823">
    <property type="entry name" value="TEN-like_YD-shell"/>
</dbReference>
<keyword evidence="1" id="KW-0677">Repeat</keyword>